<evidence type="ECO:0000256" key="4">
    <source>
        <dbReference type="ARBA" id="ARBA00023235"/>
    </source>
</evidence>
<feature type="binding site" evidence="5 7">
    <location>
        <position position="306"/>
    </location>
    <ligand>
        <name>substrate</name>
    </ligand>
</feature>
<comment type="function">
    <text evidence="5">Catalyzes the interconversion of L-alanine and D-alanine. May also act on other amino acids.</text>
</comment>
<evidence type="ECO:0000256" key="2">
    <source>
        <dbReference type="ARBA" id="ARBA00001933"/>
    </source>
</evidence>
<dbReference type="Gene3D" id="2.40.37.10">
    <property type="entry name" value="Lyase, Ornithine Decarboxylase, Chain A, domain 1"/>
    <property type="match status" value="1"/>
</dbReference>
<dbReference type="Pfam" id="PF00842">
    <property type="entry name" value="Ala_racemase_C"/>
    <property type="match status" value="1"/>
</dbReference>
<comment type="similarity">
    <text evidence="5">Belongs to the alanine racemase family.</text>
</comment>
<evidence type="ECO:0000259" key="8">
    <source>
        <dbReference type="SMART" id="SM01005"/>
    </source>
</evidence>
<accession>A0AAU8HTJ0</accession>
<comment type="catalytic activity">
    <reaction evidence="1 5">
        <text>L-alanine = D-alanine</text>
        <dbReference type="Rhea" id="RHEA:20249"/>
        <dbReference type="ChEBI" id="CHEBI:57416"/>
        <dbReference type="ChEBI" id="CHEBI:57972"/>
        <dbReference type="EC" id="5.1.1.1"/>
    </reaction>
</comment>
<dbReference type="NCBIfam" id="TIGR00492">
    <property type="entry name" value="alr"/>
    <property type="match status" value="1"/>
</dbReference>
<dbReference type="AlphaFoldDB" id="A0AAU8HTJ0"/>
<feature type="modified residue" description="N6-(pyridoxal phosphate)lysine" evidence="5 6">
    <location>
        <position position="36"/>
    </location>
</feature>
<feature type="active site" description="Proton acceptor; specific for L-alanine" evidence="5">
    <location>
        <position position="258"/>
    </location>
</feature>
<proteinExistence type="inferred from homology"/>
<sequence length="366" mass="40766">MYRPTYAEISLQNIRHNVKELTKDLGPDTRVMAVVKADGYGHGSVEVAQAAIKAKATDLAVATVEEAIELRKNNIKEPILILGFVPISSVEALIKYKLTATIYDFKIAKELNKRAKTPLPVHVKIDTGMHRLGVPWHKAKDFLLRLKELENIRVEGIFTHFSNADDTTSEYPQTQRQRFLQLVENLPYKIPIKHISNSAGVIEKLSCMPCNMIRLGIVLYGLYPSEHQKGKVNLKPAMTIKTEVASIKEVEQGAPISYGLTYKTSKATKIATLPIGYADGYYRSLSNKAWVEIKGHKAPVLGTVCMDYIMVDVSEIDDVCVGEEVTVIGGLSENCISVDTIAKMVNTINYEVVCSISKRVPRIYKN</sequence>
<evidence type="ECO:0000256" key="3">
    <source>
        <dbReference type="ARBA" id="ARBA00022898"/>
    </source>
</evidence>
<dbReference type="FunFam" id="2.40.37.10:FF:000006">
    <property type="entry name" value="Alanine racemase"/>
    <property type="match status" value="1"/>
</dbReference>
<comment type="cofactor">
    <cofactor evidence="2 5 6">
        <name>pyridoxal 5'-phosphate</name>
        <dbReference type="ChEBI" id="CHEBI:597326"/>
    </cofactor>
</comment>
<evidence type="ECO:0000256" key="5">
    <source>
        <dbReference type="HAMAP-Rule" id="MF_01201"/>
    </source>
</evidence>
<gene>
    <name evidence="9" type="primary">alr</name>
    <name evidence="9" type="ORF">PRVXH_002458</name>
</gene>
<evidence type="ECO:0000256" key="7">
    <source>
        <dbReference type="PIRSR" id="PIRSR600821-52"/>
    </source>
</evidence>
<dbReference type="PANTHER" id="PTHR30511">
    <property type="entry name" value="ALANINE RACEMASE"/>
    <property type="match status" value="1"/>
</dbReference>
<feature type="domain" description="Alanine racemase C-terminal" evidence="8">
    <location>
        <begin position="237"/>
        <end position="365"/>
    </location>
</feature>
<reference evidence="9" key="2">
    <citation type="submission" date="2024-06" db="EMBL/GenBank/DDBJ databases">
        <authorList>
            <person name="Petrova K.O."/>
            <person name="Toshchakov S.V."/>
            <person name="Boltjanskaja Y.V."/>
            <person name="Kevbrin V.V."/>
        </authorList>
    </citation>
    <scope>NUCLEOTIDE SEQUENCE</scope>
    <source>
        <strain evidence="9">Z-710</strain>
    </source>
</reference>
<reference evidence="9" key="1">
    <citation type="journal article" date="2018" name="Antonie Van Leeuwenhoek">
        <title>Proteinivorax hydrogeniformans sp. nov., an anaerobic, haloalkaliphilic bacterium fermenting proteinaceous compounds with high hydrogen production.</title>
        <authorList>
            <person name="Boltyanskaya Y."/>
            <person name="Detkova E."/>
            <person name="Pimenov N."/>
            <person name="Kevbrin V."/>
        </authorList>
    </citation>
    <scope>NUCLEOTIDE SEQUENCE</scope>
    <source>
        <strain evidence="9">Z-710</strain>
    </source>
</reference>
<dbReference type="PANTHER" id="PTHR30511:SF0">
    <property type="entry name" value="ALANINE RACEMASE, CATABOLIC-RELATED"/>
    <property type="match status" value="1"/>
</dbReference>
<feature type="binding site" evidence="5 7">
    <location>
        <position position="131"/>
    </location>
    <ligand>
        <name>substrate</name>
    </ligand>
</feature>
<dbReference type="SUPFAM" id="SSF51419">
    <property type="entry name" value="PLP-binding barrel"/>
    <property type="match status" value="1"/>
</dbReference>
<dbReference type="InterPro" id="IPR009006">
    <property type="entry name" value="Ala_racemase/Decarboxylase_C"/>
</dbReference>
<dbReference type="FunFam" id="3.20.20.10:FF:000002">
    <property type="entry name" value="Alanine racemase"/>
    <property type="match status" value="1"/>
</dbReference>
<keyword evidence="4 5" id="KW-0413">Isomerase</keyword>
<comment type="pathway">
    <text evidence="5">Amino-acid biosynthesis; D-alanine biosynthesis; D-alanine from L-alanine: step 1/1.</text>
</comment>
<keyword evidence="3 5" id="KW-0663">Pyridoxal phosphate</keyword>
<dbReference type="Gene3D" id="3.20.20.10">
    <property type="entry name" value="Alanine racemase"/>
    <property type="match status" value="1"/>
</dbReference>
<dbReference type="GO" id="GO:0030632">
    <property type="term" value="P:D-alanine biosynthetic process"/>
    <property type="evidence" value="ECO:0007669"/>
    <property type="project" value="UniProtKB-UniRule"/>
</dbReference>
<dbReference type="EC" id="5.1.1.1" evidence="5"/>
<dbReference type="RefSeq" id="WP_353893053.1">
    <property type="nucleotide sequence ID" value="NZ_CP159485.1"/>
</dbReference>
<evidence type="ECO:0000313" key="9">
    <source>
        <dbReference type="EMBL" id="XCI28497.1"/>
    </source>
</evidence>
<evidence type="ECO:0000256" key="6">
    <source>
        <dbReference type="PIRSR" id="PIRSR600821-50"/>
    </source>
</evidence>
<dbReference type="InterPro" id="IPR001608">
    <property type="entry name" value="Ala_racemase_N"/>
</dbReference>
<dbReference type="GO" id="GO:0009252">
    <property type="term" value="P:peptidoglycan biosynthetic process"/>
    <property type="evidence" value="ECO:0007669"/>
    <property type="project" value="TreeGrafter"/>
</dbReference>
<dbReference type="GO" id="GO:0008784">
    <property type="term" value="F:alanine racemase activity"/>
    <property type="evidence" value="ECO:0007669"/>
    <property type="project" value="UniProtKB-UniRule"/>
</dbReference>
<dbReference type="PRINTS" id="PR00992">
    <property type="entry name" value="ALARACEMASE"/>
</dbReference>
<dbReference type="SMART" id="SM01005">
    <property type="entry name" value="Ala_racemase_C"/>
    <property type="match status" value="1"/>
</dbReference>
<dbReference type="GO" id="GO:0030170">
    <property type="term" value="F:pyridoxal phosphate binding"/>
    <property type="evidence" value="ECO:0007669"/>
    <property type="project" value="UniProtKB-UniRule"/>
</dbReference>
<feature type="active site" description="Proton acceptor; specific for D-alanine" evidence="5">
    <location>
        <position position="36"/>
    </location>
</feature>
<dbReference type="SUPFAM" id="SSF50621">
    <property type="entry name" value="Alanine racemase C-terminal domain-like"/>
    <property type="match status" value="1"/>
</dbReference>
<protein>
    <recommendedName>
        <fullName evidence="5">Alanine racemase</fullName>
        <ecNumber evidence="5">5.1.1.1</ecNumber>
    </recommendedName>
</protein>
<dbReference type="EMBL" id="CP159485">
    <property type="protein sequence ID" value="XCI28497.1"/>
    <property type="molecule type" value="Genomic_DNA"/>
</dbReference>
<name>A0AAU8HTJ0_9FIRM</name>
<dbReference type="InterPro" id="IPR011079">
    <property type="entry name" value="Ala_racemase_C"/>
</dbReference>
<dbReference type="PROSITE" id="PS00395">
    <property type="entry name" value="ALANINE_RACEMASE"/>
    <property type="match status" value="1"/>
</dbReference>
<dbReference type="HAMAP" id="MF_01201">
    <property type="entry name" value="Ala_racemase"/>
    <property type="match status" value="1"/>
</dbReference>
<dbReference type="Pfam" id="PF01168">
    <property type="entry name" value="Ala_racemase_N"/>
    <property type="match status" value="1"/>
</dbReference>
<organism evidence="9">
    <name type="scientific">Proteinivorax hydrogeniformans</name>
    <dbReference type="NCBI Taxonomy" id="1826727"/>
    <lineage>
        <taxon>Bacteria</taxon>
        <taxon>Bacillati</taxon>
        <taxon>Bacillota</taxon>
        <taxon>Clostridia</taxon>
        <taxon>Eubacteriales</taxon>
        <taxon>Proteinivoracaceae</taxon>
        <taxon>Proteinivorax</taxon>
    </lineage>
</organism>
<evidence type="ECO:0000256" key="1">
    <source>
        <dbReference type="ARBA" id="ARBA00000316"/>
    </source>
</evidence>
<dbReference type="CDD" id="cd00430">
    <property type="entry name" value="PLPDE_III_AR"/>
    <property type="match status" value="1"/>
</dbReference>
<dbReference type="InterPro" id="IPR000821">
    <property type="entry name" value="Ala_racemase"/>
</dbReference>
<dbReference type="GO" id="GO:0005829">
    <property type="term" value="C:cytosol"/>
    <property type="evidence" value="ECO:0007669"/>
    <property type="project" value="TreeGrafter"/>
</dbReference>
<dbReference type="InterPro" id="IPR029066">
    <property type="entry name" value="PLP-binding_barrel"/>
</dbReference>
<dbReference type="InterPro" id="IPR020622">
    <property type="entry name" value="Ala_racemase_pyridoxalP-BS"/>
</dbReference>